<dbReference type="Pfam" id="PF05448">
    <property type="entry name" value="AXE1"/>
    <property type="match status" value="1"/>
</dbReference>
<dbReference type="InterPro" id="IPR029058">
    <property type="entry name" value="AB_hydrolase_fold"/>
</dbReference>
<evidence type="ECO:0000259" key="1">
    <source>
        <dbReference type="Pfam" id="PF05448"/>
    </source>
</evidence>
<dbReference type="PANTHER" id="PTHR22946:SF8">
    <property type="entry name" value="ACETYL XYLAN ESTERASE DOMAIN-CONTAINING PROTEIN"/>
    <property type="match status" value="1"/>
</dbReference>
<dbReference type="Proteomes" id="UP000645610">
    <property type="component" value="Unassembled WGS sequence"/>
</dbReference>
<keyword evidence="3" id="KW-1185">Reference proteome</keyword>
<feature type="domain" description="Acetyl xylan esterase" evidence="1">
    <location>
        <begin position="95"/>
        <end position="261"/>
    </location>
</feature>
<protein>
    <submittedName>
        <fullName evidence="2">Acetylxylan esterase</fullName>
    </submittedName>
</protein>
<accession>A0A931FIW4</accession>
<sequence length="646" mass="69914">MCFALGARAQQPTANVLDWKAPATLSTYLLQQMHAQYAPRAAELDQAAQSAAGAAAYRDSVRARFRRVLGPLPTTRTPLRAQVTGQLVREGFRIEKVIYESTPNHHVTANLYVPAGKGRKPGVLLFCGHEQESKATVSYQKTAILLAQHGFVVFVIDPISQGERMQLTDAAGKPLTRGGTTEHTLLNAGAALVGSTTPAEQFWDNKRGLDYLLTRAEVDTARLGCLGNSGGATQTAYFMALEPRMKVAALCSYVAAGERNLELTGPADGCVMLPGAGRARLDLADWPIMFAPKPLLVLAGRYDFVDYTQIQAATAETRRIYAALGKAEQVDLFTYDDGHGISQPKREAAVAWFRRWLYGDAGHIQEGKLVVSSEKELRCTSTGQVNTAFKKEETLAAQHLGAAQAWQKSPKPAADWTTLVAAATGAAPATPRNLTISVLDSLKRDGIAWQKVILRAENEPPLPLLLALPTGAAPRKVLVWLPDAGKAAALDSSTQIKAYLSQGTAVVLADLRGLGETTDAAAFNDPKYYNREYRNAMLALHTGRPLLAQRLADIAELGMFVRNTAPLHTVPFEIRASGRAALPAMLATVLSPAISRLTVEALPPSFRQLLEQPGTKDTYSQVLPGVLRYWDVPELQRALGARLLVR</sequence>
<reference evidence="2 3" key="1">
    <citation type="submission" date="2020-11" db="EMBL/GenBank/DDBJ databases">
        <authorList>
            <person name="Kim M.K."/>
        </authorList>
    </citation>
    <scope>NUCLEOTIDE SEQUENCE [LARGE SCALE GENOMIC DNA]</scope>
    <source>
        <strain evidence="2 3">BT439</strain>
    </source>
</reference>
<gene>
    <name evidence="2" type="ORF">I2I01_12225</name>
</gene>
<dbReference type="InterPro" id="IPR008391">
    <property type="entry name" value="AXE1_dom"/>
</dbReference>
<dbReference type="EMBL" id="JADQDP010000003">
    <property type="protein sequence ID" value="MBF9142407.1"/>
    <property type="molecule type" value="Genomic_DNA"/>
</dbReference>
<comment type="caution">
    <text evidence="2">The sequence shown here is derived from an EMBL/GenBank/DDBJ whole genome shotgun (WGS) entry which is preliminary data.</text>
</comment>
<name>A0A931FIW4_9BACT</name>
<proteinExistence type="predicted"/>
<organism evidence="2 3">
    <name type="scientific">Hymenobacter properus</name>
    <dbReference type="NCBI Taxonomy" id="2791026"/>
    <lineage>
        <taxon>Bacteria</taxon>
        <taxon>Pseudomonadati</taxon>
        <taxon>Bacteroidota</taxon>
        <taxon>Cytophagia</taxon>
        <taxon>Cytophagales</taxon>
        <taxon>Hymenobacteraceae</taxon>
        <taxon>Hymenobacter</taxon>
    </lineage>
</organism>
<dbReference type="AlphaFoldDB" id="A0A931FIW4"/>
<dbReference type="InterPro" id="IPR050261">
    <property type="entry name" value="FrsA_esterase"/>
</dbReference>
<dbReference type="PANTHER" id="PTHR22946">
    <property type="entry name" value="DIENELACTONE HYDROLASE DOMAIN-CONTAINING PROTEIN-RELATED"/>
    <property type="match status" value="1"/>
</dbReference>
<dbReference type="Gene3D" id="3.40.50.1820">
    <property type="entry name" value="alpha/beta hydrolase"/>
    <property type="match status" value="2"/>
</dbReference>
<evidence type="ECO:0000313" key="3">
    <source>
        <dbReference type="Proteomes" id="UP000645610"/>
    </source>
</evidence>
<dbReference type="SUPFAM" id="SSF53474">
    <property type="entry name" value="alpha/beta-Hydrolases"/>
    <property type="match status" value="2"/>
</dbReference>
<evidence type="ECO:0000313" key="2">
    <source>
        <dbReference type="EMBL" id="MBF9142407.1"/>
    </source>
</evidence>
<dbReference type="RefSeq" id="WP_196286772.1">
    <property type="nucleotide sequence ID" value="NZ_JADQDP010000003.1"/>
</dbReference>